<dbReference type="InterPro" id="IPR001128">
    <property type="entry name" value="Cyt_P450"/>
</dbReference>
<reference evidence="10" key="1">
    <citation type="submission" date="2016-10" db="EMBL/GenBank/DDBJ databases">
        <authorList>
            <person name="Varghese N."/>
            <person name="Submissions S."/>
        </authorList>
    </citation>
    <scope>NUCLEOTIDE SEQUENCE [LARGE SCALE GENOMIC DNA]</scope>
    <source>
        <strain evidence="10">CGMCC 1.8711</strain>
    </source>
</reference>
<evidence type="ECO:0000256" key="8">
    <source>
        <dbReference type="SAM" id="MobiDB-lite"/>
    </source>
</evidence>
<dbReference type="GO" id="GO:0005506">
    <property type="term" value="F:iron ion binding"/>
    <property type="evidence" value="ECO:0007669"/>
    <property type="project" value="InterPro"/>
</dbReference>
<keyword evidence="10" id="KW-1185">Reference proteome</keyword>
<feature type="compositionally biased region" description="Basic and acidic residues" evidence="8">
    <location>
        <begin position="1"/>
        <end position="11"/>
    </location>
</feature>
<dbReference type="InterPro" id="IPR017972">
    <property type="entry name" value="Cyt_P450_CS"/>
</dbReference>
<evidence type="ECO:0000313" key="10">
    <source>
        <dbReference type="Proteomes" id="UP000243250"/>
    </source>
</evidence>
<dbReference type="GO" id="GO:0016705">
    <property type="term" value="F:oxidoreductase activity, acting on paired donors, with incorporation or reduction of molecular oxygen"/>
    <property type="evidence" value="ECO:0007669"/>
    <property type="project" value="InterPro"/>
</dbReference>
<dbReference type="STRING" id="555875.SAMN04488124_3041"/>
<organism evidence="9 10">
    <name type="scientific">Halogeometricum limi</name>
    <dbReference type="NCBI Taxonomy" id="555875"/>
    <lineage>
        <taxon>Archaea</taxon>
        <taxon>Methanobacteriati</taxon>
        <taxon>Methanobacteriota</taxon>
        <taxon>Stenosarchaea group</taxon>
        <taxon>Halobacteria</taxon>
        <taxon>Halobacteriales</taxon>
        <taxon>Haloferacaceae</taxon>
        <taxon>Halogeometricum</taxon>
    </lineage>
</organism>
<sequence>MSSAPHREAERGGGQQTLERVPLELSTTESWLDPFDWYAEMRENHPVRYDERRRVWDVFRYADAARILSDPMTFSSDPTRATELDLPEPEARGPLFETMLTSDGSRHDRLRGVVEESFRPRSLVPRAPHIRDVADDLLDDVVDRGEMDLIADFAYPLPVVVIAELLGVPTEDRPTFKRWSDTLVETPADTSEAGLEAFARERRRVDDELRAYFEAILDDRRTDPRDDLVSDIVHAESDGETLSHEEAVGFCILLLVAGNVTTTNLLGNAVRCLTAHPDAMARLAADPTLTTTAVEEVLRYRSPVQALVRVATRDVELAGADVHTGDAVVPWLGSANRDPAVFDAPDEFRIDRTPNSHLGFGRGTHYCLGAPLARLEARIALEQLFARVTDVERASTELDPVRSAFIYGVRSFPIRYRAHPETTPRPQVETVDDGATTRRTDRNA</sequence>
<dbReference type="PROSITE" id="PS00086">
    <property type="entry name" value="CYTOCHROME_P450"/>
    <property type="match status" value="1"/>
</dbReference>
<evidence type="ECO:0000256" key="5">
    <source>
        <dbReference type="ARBA" id="ARBA00023004"/>
    </source>
</evidence>
<dbReference type="OrthoDB" id="40089at2157"/>
<feature type="compositionally biased region" description="Basic and acidic residues" evidence="8">
    <location>
        <begin position="435"/>
        <end position="444"/>
    </location>
</feature>
<dbReference type="EMBL" id="FOYS01000005">
    <property type="protein sequence ID" value="SFR64423.1"/>
    <property type="molecule type" value="Genomic_DNA"/>
</dbReference>
<dbReference type="PANTHER" id="PTHR46696">
    <property type="entry name" value="P450, PUTATIVE (EUROFUNG)-RELATED"/>
    <property type="match status" value="1"/>
</dbReference>
<dbReference type="Pfam" id="PF00067">
    <property type="entry name" value="p450"/>
    <property type="match status" value="1"/>
</dbReference>
<dbReference type="PANTHER" id="PTHR46696:SF1">
    <property type="entry name" value="CYTOCHROME P450 YJIB-RELATED"/>
    <property type="match status" value="1"/>
</dbReference>
<dbReference type="InterPro" id="IPR036396">
    <property type="entry name" value="Cyt_P450_sf"/>
</dbReference>
<accession>A0A1I6ICJ3</accession>
<dbReference type="AlphaFoldDB" id="A0A1I6ICJ3"/>
<name>A0A1I6ICJ3_9EURY</name>
<protein>
    <submittedName>
        <fullName evidence="9">Cytochrome P450</fullName>
    </submittedName>
</protein>
<dbReference type="PRINTS" id="PR00359">
    <property type="entry name" value="BP450"/>
</dbReference>
<dbReference type="RefSeq" id="WP_089882503.1">
    <property type="nucleotide sequence ID" value="NZ_FOYS01000005.1"/>
</dbReference>
<dbReference type="GO" id="GO:0020037">
    <property type="term" value="F:heme binding"/>
    <property type="evidence" value="ECO:0007669"/>
    <property type="project" value="InterPro"/>
</dbReference>
<dbReference type="Gene3D" id="1.10.630.10">
    <property type="entry name" value="Cytochrome P450"/>
    <property type="match status" value="1"/>
</dbReference>
<dbReference type="InterPro" id="IPR002397">
    <property type="entry name" value="Cyt_P450_B"/>
</dbReference>
<evidence type="ECO:0000256" key="6">
    <source>
        <dbReference type="ARBA" id="ARBA00023033"/>
    </source>
</evidence>
<keyword evidence="5 7" id="KW-0408">Iron</keyword>
<evidence type="ECO:0000256" key="7">
    <source>
        <dbReference type="RuleBase" id="RU000461"/>
    </source>
</evidence>
<keyword evidence="2 7" id="KW-0349">Heme</keyword>
<keyword evidence="6 7" id="KW-0503">Monooxygenase</keyword>
<evidence type="ECO:0000256" key="1">
    <source>
        <dbReference type="ARBA" id="ARBA00010617"/>
    </source>
</evidence>
<feature type="region of interest" description="Disordered" evidence="8">
    <location>
        <begin position="418"/>
        <end position="444"/>
    </location>
</feature>
<comment type="similarity">
    <text evidence="1 7">Belongs to the cytochrome P450 family.</text>
</comment>
<dbReference type="FunFam" id="1.10.630.10:FF:000018">
    <property type="entry name" value="Cytochrome P450 monooxygenase"/>
    <property type="match status" value="1"/>
</dbReference>
<evidence type="ECO:0000256" key="2">
    <source>
        <dbReference type="ARBA" id="ARBA00022617"/>
    </source>
</evidence>
<dbReference type="CDD" id="cd11032">
    <property type="entry name" value="P450_EryK-like"/>
    <property type="match status" value="1"/>
</dbReference>
<evidence type="ECO:0000313" key="9">
    <source>
        <dbReference type="EMBL" id="SFR64423.1"/>
    </source>
</evidence>
<evidence type="ECO:0000256" key="4">
    <source>
        <dbReference type="ARBA" id="ARBA00023002"/>
    </source>
</evidence>
<gene>
    <name evidence="9" type="ORF">SAMN04488124_3041</name>
</gene>
<dbReference type="Proteomes" id="UP000243250">
    <property type="component" value="Unassembled WGS sequence"/>
</dbReference>
<keyword evidence="3 7" id="KW-0479">Metal-binding</keyword>
<keyword evidence="4 7" id="KW-0560">Oxidoreductase</keyword>
<proteinExistence type="inferred from homology"/>
<dbReference type="SUPFAM" id="SSF48264">
    <property type="entry name" value="Cytochrome P450"/>
    <property type="match status" value="1"/>
</dbReference>
<evidence type="ECO:0000256" key="3">
    <source>
        <dbReference type="ARBA" id="ARBA00022723"/>
    </source>
</evidence>
<feature type="region of interest" description="Disordered" evidence="8">
    <location>
        <begin position="1"/>
        <end position="22"/>
    </location>
</feature>
<dbReference type="GO" id="GO:0004497">
    <property type="term" value="F:monooxygenase activity"/>
    <property type="evidence" value="ECO:0007669"/>
    <property type="project" value="UniProtKB-KW"/>
</dbReference>